<gene>
    <name evidence="1" type="ORF">C1SCF055_LOCUS22790</name>
</gene>
<dbReference type="AlphaFoldDB" id="A0A9P1CS42"/>
<dbReference type="EMBL" id="CAMXCT030002189">
    <property type="protein sequence ID" value="CAL4783610.1"/>
    <property type="molecule type" value="Genomic_DNA"/>
</dbReference>
<reference evidence="2 3" key="2">
    <citation type="submission" date="2024-05" db="EMBL/GenBank/DDBJ databases">
        <authorList>
            <person name="Chen Y."/>
            <person name="Shah S."/>
            <person name="Dougan E. K."/>
            <person name="Thang M."/>
            <person name="Chan C."/>
        </authorList>
    </citation>
    <scope>NUCLEOTIDE SEQUENCE [LARGE SCALE GENOMIC DNA]</scope>
</reference>
<dbReference type="Proteomes" id="UP001152797">
    <property type="component" value="Unassembled WGS sequence"/>
</dbReference>
<name>A0A9P1CS42_9DINO</name>
<evidence type="ECO:0000313" key="2">
    <source>
        <dbReference type="EMBL" id="CAL4783610.1"/>
    </source>
</evidence>
<accession>A0A9P1CS42</accession>
<comment type="caution">
    <text evidence="1">The sequence shown here is derived from an EMBL/GenBank/DDBJ whole genome shotgun (WGS) entry which is preliminary data.</text>
</comment>
<reference evidence="1" key="1">
    <citation type="submission" date="2022-10" db="EMBL/GenBank/DDBJ databases">
        <authorList>
            <person name="Chen Y."/>
            <person name="Dougan E. K."/>
            <person name="Chan C."/>
            <person name="Rhodes N."/>
            <person name="Thang M."/>
        </authorList>
    </citation>
    <scope>NUCLEOTIDE SEQUENCE</scope>
</reference>
<protein>
    <submittedName>
        <fullName evidence="2">SET domain-containing protein</fullName>
    </submittedName>
</protein>
<sequence>MKVVDVDTYKNLYIGYVIKQRGCPELRTYDDVSNTEWCRGYPGLYRPLAWICPETCGCKSSGDADRDKFCFGHDYCPFTVPENVTHSDAQAYLRRIDRFRIFLHTPMIQFGGHKLP</sequence>
<evidence type="ECO:0000313" key="1">
    <source>
        <dbReference type="EMBL" id="CAI3996298.1"/>
    </source>
</evidence>
<proteinExistence type="predicted"/>
<dbReference type="EMBL" id="CAMXCT020002189">
    <property type="protein sequence ID" value="CAL1149673.1"/>
    <property type="molecule type" value="Genomic_DNA"/>
</dbReference>
<organism evidence="1">
    <name type="scientific">Cladocopium goreaui</name>
    <dbReference type="NCBI Taxonomy" id="2562237"/>
    <lineage>
        <taxon>Eukaryota</taxon>
        <taxon>Sar</taxon>
        <taxon>Alveolata</taxon>
        <taxon>Dinophyceae</taxon>
        <taxon>Suessiales</taxon>
        <taxon>Symbiodiniaceae</taxon>
        <taxon>Cladocopium</taxon>
    </lineage>
</organism>
<keyword evidence="3" id="KW-1185">Reference proteome</keyword>
<dbReference type="OrthoDB" id="10568213at2759"/>
<evidence type="ECO:0000313" key="3">
    <source>
        <dbReference type="Proteomes" id="UP001152797"/>
    </source>
</evidence>
<dbReference type="EMBL" id="CAMXCT010002189">
    <property type="protein sequence ID" value="CAI3996298.1"/>
    <property type="molecule type" value="Genomic_DNA"/>
</dbReference>